<feature type="compositionally biased region" description="Polar residues" evidence="13">
    <location>
        <begin position="136"/>
        <end position="146"/>
    </location>
</feature>
<dbReference type="InterPro" id="IPR018982">
    <property type="entry name" value="RQC_domain"/>
</dbReference>
<dbReference type="GO" id="GO:0005737">
    <property type="term" value="C:cytoplasm"/>
    <property type="evidence" value="ECO:0007669"/>
    <property type="project" value="TreeGrafter"/>
</dbReference>
<feature type="region of interest" description="Disordered" evidence="13">
    <location>
        <begin position="1250"/>
        <end position="1279"/>
    </location>
</feature>
<evidence type="ECO:0000256" key="10">
    <source>
        <dbReference type="ARBA" id="ARBA00023242"/>
    </source>
</evidence>
<evidence type="ECO:0000256" key="11">
    <source>
        <dbReference type="ARBA" id="ARBA00034617"/>
    </source>
</evidence>
<feature type="region of interest" description="Disordered" evidence="13">
    <location>
        <begin position="75"/>
        <end position="156"/>
    </location>
</feature>
<evidence type="ECO:0000256" key="5">
    <source>
        <dbReference type="ARBA" id="ARBA00022801"/>
    </source>
</evidence>
<name>A0A0V1Q2S8_9ASCO</name>
<organism evidence="17 18">
    <name type="scientific">Debaryomyces fabryi</name>
    <dbReference type="NCBI Taxonomy" id="58627"/>
    <lineage>
        <taxon>Eukaryota</taxon>
        <taxon>Fungi</taxon>
        <taxon>Dikarya</taxon>
        <taxon>Ascomycota</taxon>
        <taxon>Saccharomycotina</taxon>
        <taxon>Pichiomycetes</taxon>
        <taxon>Debaryomycetaceae</taxon>
        <taxon>Debaryomyces</taxon>
    </lineage>
</organism>
<keyword evidence="9" id="KW-0413">Isomerase</keyword>
<dbReference type="SMART" id="SM00487">
    <property type="entry name" value="DEXDc"/>
    <property type="match status" value="1"/>
</dbReference>
<feature type="compositionally biased region" description="Acidic residues" evidence="13">
    <location>
        <begin position="395"/>
        <end position="407"/>
    </location>
</feature>
<dbReference type="Gene3D" id="1.10.150.80">
    <property type="entry name" value="HRDC domain"/>
    <property type="match status" value="1"/>
</dbReference>
<dbReference type="InterPro" id="IPR011545">
    <property type="entry name" value="DEAD/DEAH_box_helicase_dom"/>
</dbReference>
<dbReference type="Gene3D" id="1.10.10.10">
    <property type="entry name" value="Winged helix-like DNA-binding domain superfamily/Winged helix DNA-binding domain"/>
    <property type="match status" value="1"/>
</dbReference>
<feature type="domain" description="Helicase C-terminal" evidence="16">
    <location>
        <begin position="814"/>
        <end position="960"/>
    </location>
</feature>
<evidence type="ECO:0000256" key="12">
    <source>
        <dbReference type="ARBA" id="ARBA00034808"/>
    </source>
</evidence>
<feature type="region of interest" description="Disordered" evidence="13">
    <location>
        <begin position="1122"/>
        <end position="1142"/>
    </location>
</feature>
<dbReference type="CDD" id="cd18794">
    <property type="entry name" value="SF2_C_RecQ"/>
    <property type="match status" value="1"/>
</dbReference>
<proteinExistence type="inferred from homology"/>
<dbReference type="PROSITE" id="PS51194">
    <property type="entry name" value="HELICASE_CTER"/>
    <property type="match status" value="1"/>
</dbReference>
<dbReference type="EMBL" id="LMYN01000022">
    <property type="protein sequence ID" value="KSA02678.1"/>
    <property type="molecule type" value="Genomic_DNA"/>
</dbReference>
<accession>A0A0V1Q2S8</accession>
<dbReference type="FunFam" id="3.40.50.300:FF:000340">
    <property type="entry name" value="Bloom syndrome, RecQ helicase"/>
    <property type="match status" value="1"/>
</dbReference>
<feature type="compositionally biased region" description="Polar residues" evidence="13">
    <location>
        <begin position="116"/>
        <end position="127"/>
    </location>
</feature>
<feature type="region of interest" description="Disordered" evidence="13">
    <location>
        <begin position="395"/>
        <end position="431"/>
    </location>
</feature>
<dbReference type="GO" id="GO:0006312">
    <property type="term" value="P:mitotic recombination"/>
    <property type="evidence" value="ECO:0007669"/>
    <property type="project" value="UniProtKB-ARBA"/>
</dbReference>
<evidence type="ECO:0000256" key="2">
    <source>
        <dbReference type="ARBA" id="ARBA00004123"/>
    </source>
</evidence>
<dbReference type="InterPro" id="IPR027417">
    <property type="entry name" value="P-loop_NTPase"/>
</dbReference>
<evidence type="ECO:0000256" key="6">
    <source>
        <dbReference type="ARBA" id="ARBA00022806"/>
    </source>
</evidence>
<dbReference type="GO" id="GO:0005634">
    <property type="term" value="C:nucleus"/>
    <property type="evidence" value="ECO:0007669"/>
    <property type="project" value="UniProtKB-SubCell"/>
</dbReference>
<keyword evidence="10" id="KW-0539">Nucleus</keyword>
<evidence type="ECO:0000256" key="13">
    <source>
        <dbReference type="SAM" id="MobiDB-lite"/>
    </source>
</evidence>
<dbReference type="InterPro" id="IPR002464">
    <property type="entry name" value="DNA/RNA_helicase_DEAH_CS"/>
</dbReference>
<dbReference type="InterPro" id="IPR004589">
    <property type="entry name" value="DNA_helicase_ATP-dep_RecQ"/>
</dbReference>
<dbReference type="CDD" id="cd17920">
    <property type="entry name" value="DEXHc_RecQ"/>
    <property type="match status" value="1"/>
</dbReference>
<reference evidence="17 18" key="1">
    <citation type="submission" date="2015-11" db="EMBL/GenBank/DDBJ databases">
        <title>The genome of Debaryomyces fabryi.</title>
        <authorList>
            <person name="Tafer H."/>
            <person name="Lopandic K."/>
        </authorList>
    </citation>
    <scope>NUCLEOTIDE SEQUENCE [LARGE SCALE GENOMIC DNA]</scope>
    <source>
        <strain evidence="17 18">CBS 789</strain>
    </source>
</reference>
<dbReference type="PANTHER" id="PTHR13710">
    <property type="entry name" value="DNA HELICASE RECQ FAMILY MEMBER"/>
    <property type="match status" value="1"/>
</dbReference>
<evidence type="ECO:0000256" key="8">
    <source>
        <dbReference type="ARBA" id="ARBA00023125"/>
    </source>
</evidence>
<dbReference type="PROSITE" id="PS51192">
    <property type="entry name" value="HELICASE_ATP_BIND_1"/>
    <property type="match status" value="1"/>
</dbReference>
<sequence length="1351" mass="153529">MIGNNIAEHLKWVEFNKPQIPNPKIIGILASMGSDLGMNNITRKSNGSGPLIINSSVDLQLTVPRSSTTSVAINIRSPSDQPLQQSTQTNNDNGTLATPGIRQEVIRSRVSRESTVDSANRSVNHESLQSDRKLNTVKSNNWNANHNSDKEKDNDDVIDLTMETPRSQKKQKLNPDNQGLLQQAYIRICEDKIALLMERYTTIESTSISLDDKKNYLKKTFEPKFKHINENQASLRSRLLFLKNDLQRHDNTPNLNESNEIPNFDSDRISDSPKDINAIDKIDFCSQFSEINQSSIAKAMNTRENLEPSNNEENEVHLVHESSSPSRYAENLNEARQLVMQSNLRNKLDPPKISYNSESEDDEDNFGNNTMDGLRTPSQERNDEYDLGSFIEFEQENLDNESVDESYVESQRNKHESDHSDNYTEHDSDGEIDNIRLSSDVAENFGIKYNDLPNSEIDLISNIDNNSDIIDENGDDDEVEEIEDFTTQLNQERELNNTEDVIEISSDDEDFDVFVKPSANTNTLVETKPNPLIMSKSPLTENSIAMNLPSQHLDSDIDFSDDEDELINILNNHKPNKENIPPNSEAFIKEVYSKLNSVFKLSGFRPNQLEAISSTLNGKDVFVLMPTGGGKSLCYQLPALIKTGKTRGTTIVVSPLISLMQDQVQHLLNKNIKAGMISSKGSASERKLILESFRNGQLDLVYLSPEMINASQHIQRIITKLYDMNKLARVVVDEAHCVSSWGHDFRPDYKGMNYFKHNYPKVPIMALTATANEKVRMDIIHHLKMGDPILLKQSFNRINLFYEIKWKTSNTLEWIKNYILTKQMNKTGIIYCHSKQSCEQTSEKLNEWGVNASYYHAGLSPTDRFEIQNKWQQNKLQIICATIAFGMGIDKPDVRYVIHLFIPRTLEGYYQETGRAGRDGAYSECIMFYSYKDARSLQNMIQRDEELDREGKENHLAKLRQVVQYCENTTDCRRKQVLHYFNEQFNPKTCDKKCDNCINSSNITIVEKDVTGYAKDILKLVKSIQDDRVTVLHCQDVFKGSNNSKIMKFGHNLNPYHGKGRVLDKTDVERIFFYLLSEGCLCEYQIMKGGFASNYVRLDKQAESVLNDRKFIKINFSSQSKQRSIGTTSNGSTNPTNGGTNPTNGIQFQSFVSASRIQIPSIPGFAGAGGHDNEYIRHSLNELNNMRMQVMVDLGLGSAESVLSDATLTDMAHKLPTNKRDFGKLTNITKEQLNYFPQFKKLLGSLSKERKNQVSGSSSSTTSPYFGNQPDFNDPSTWRSIYSQTENSTAYVNIKNKYSRGNKKLSQSSQRGYKSQRGRTQKTQRSQRSQRSQRVSKPKPTQKNTTRGMPL</sequence>
<dbReference type="Pfam" id="PF00271">
    <property type="entry name" value="Helicase_C"/>
    <property type="match status" value="1"/>
</dbReference>
<keyword evidence="4" id="KW-0547">Nucleotide-binding</keyword>
<dbReference type="GO" id="GO:0031573">
    <property type="term" value="P:mitotic intra-S DNA damage checkpoint signaling"/>
    <property type="evidence" value="ECO:0007669"/>
    <property type="project" value="UniProtKB-ARBA"/>
</dbReference>
<feature type="compositionally biased region" description="Polar residues" evidence="13">
    <location>
        <begin position="366"/>
        <end position="377"/>
    </location>
</feature>
<evidence type="ECO:0000256" key="3">
    <source>
        <dbReference type="ARBA" id="ARBA00005446"/>
    </source>
</evidence>
<dbReference type="RefSeq" id="XP_015468780.1">
    <property type="nucleotide sequence ID" value="XM_015610397.1"/>
</dbReference>
<dbReference type="NCBIfam" id="TIGR00614">
    <property type="entry name" value="recQ_fam"/>
    <property type="match status" value="1"/>
</dbReference>
<evidence type="ECO:0000256" key="7">
    <source>
        <dbReference type="ARBA" id="ARBA00022840"/>
    </source>
</evidence>
<dbReference type="GO" id="GO:0000729">
    <property type="term" value="P:DNA double-strand break processing"/>
    <property type="evidence" value="ECO:0007669"/>
    <property type="project" value="UniProtKB-ARBA"/>
</dbReference>
<feature type="compositionally biased region" description="Polar residues" evidence="13">
    <location>
        <begin position="1264"/>
        <end position="1279"/>
    </location>
</feature>
<keyword evidence="8" id="KW-0238">DNA-binding</keyword>
<dbReference type="SUPFAM" id="SSF52540">
    <property type="entry name" value="P-loop containing nucleoside triphosphate hydrolases"/>
    <property type="match status" value="1"/>
</dbReference>
<dbReference type="GO" id="GO:0016787">
    <property type="term" value="F:hydrolase activity"/>
    <property type="evidence" value="ECO:0007669"/>
    <property type="project" value="UniProtKB-KW"/>
</dbReference>
<feature type="compositionally biased region" description="Polar residues" evidence="13">
    <location>
        <begin position="75"/>
        <end position="96"/>
    </location>
</feature>
<dbReference type="InterPro" id="IPR010997">
    <property type="entry name" value="HRDC-like_sf"/>
</dbReference>
<dbReference type="Pfam" id="PF16124">
    <property type="entry name" value="RecQ_Zn_bind"/>
    <property type="match status" value="1"/>
</dbReference>
<feature type="compositionally biased region" description="Basic and acidic residues" evidence="13">
    <location>
        <begin position="104"/>
        <end position="115"/>
    </location>
</feature>
<dbReference type="Pfam" id="PF00270">
    <property type="entry name" value="DEAD"/>
    <property type="match status" value="1"/>
</dbReference>
<dbReference type="Proteomes" id="UP000054251">
    <property type="component" value="Unassembled WGS sequence"/>
</dbReference>
<dbReference type="GO" id="GO:0009378">
    <property type="term" value="F:four-way junction helicase activity"/>
    <property type="evidence" value="ECO:0007669"/>
    <property type="project" value="TreeGrafter"/>
</dbReference>
<keyword evidence="5" id="KW-0378">Hydrolase</keyword>
<keyword evidence="7" id="KW-0067">ATP-binding</keyword>
<dbReference type="Gene3D" id="3.40.50.300">
    <property type="entry name" value="P-loop containing nucleotide triphosphate hydrolases"/>
    <property type="match status" value="2"/>
</dbReference>
<dbReference type="Pfam" id="PF09382">
    <property type="entry name" value="RQC"/>
    <property type="match status" value="1"/>
</dbReference>
<dbReference type="GO" id="GO:0000724">
    <property type="term" value="P:double-strand break repair via homologous recombination"/>
    <property type="evidence" value="ECO:0007669"/>
    <property type="project" value="UniProtKB-ARBA"/>
</dbReference>
<dbReference type="SUPFAM" id="SSF46785">
    <property type="entry name" value="Winged helix' DNA-binding domain"/>
    <property type="match status" value="1"/>
</dbReference>
<evidence type="ECO:0000259" key="16">
    <source>
        <dbReference type="PROSITE" id="PS51194"/>
    </source>
</evidence>
<dbReference type="FunFam" id="3.40.50.300:FF:000296">
    <property type="entry name" value="ATP-dependent DNA helicase RecQ"/>
    <property type="match status" value="1"/>
</dbReference>
<dbReference type="InterPro" id="IPR044876">
    <property type="entry name" value="HRDC_dom_sf"/>
</dbReference>
<evidence type="ECO:0000313" key="18">
    <source>
        <dbReference type="Proteomes" id="UP000054251"/>
    </source>
</evidence>
<evidence type="ECO:0000256" key="4">
    <source>
        <dbReference type="ARBA" id="ARBA00022741"/>
    </source>
</evidence>
<evidence type="ECO:0000313" key="17">
    <source>
        <dbReference type="EMBL" id="KSA02678.1"/>
    </source>
</evidence>
<feature type="domain" description="Helicase ATP-binding" evidence="15">
    <location>
        <begin position="612"/>
        <end position="789"/>
    </location>
</feature>
<dbReference type="InterPro" id="IPR001650">
    <property type="entry name" value="Helicase_C-like"/>
</dbReference>
<dbReference type="SMART" id="SM00956">
    <property type="entry name" value="RQC"/>
    <property type="match status" value="1"/>
</dbReference>
<dbReference type="Pfam" id="PF00570">
    <property type="entry name" value="HRDC"/>
    <property type="match status" value="1"/>
</dbReference>
<dbReference type="PROSITE" id="PS50967">
    <property type="entry name" value="HRDC"/>
    <property type="match status" value="1"/>
</dbReference>
<feature type="compositionally biased region" description="Polar residues" evidence="13">
    <location>
        <begin position="1304"/>
        <end position="1313"/>
    </location>
</feature>
<comment type="cofactor">
    <cofactor evidence="1">
        <name>Zn(2+)</name>
        <dbReference type="ChEBI" id="CHEBI:29105"/>
    </cofactor>
</comment>
<dbReference type="EC" id="5.6.2.4" evidence="12"/>
<comment type="caution">
    <text evidence="17">The sequence shown here is derived from an EMBL/GenBank/DDBJ whole genome shotgun (WGS) entry which is preliminary data.</text>
</comment>
<dbReference type="GO" id="GO:0006260">
    <property type="term" value="P:DNA replication"/>
    <property type="evidence" value="ECO:0007669"/>
    <property type="project" value="InterPro"/>
</dbReference>
<keyword evidence="6" id="KW-0347">Helicase</keyword>
<evidence type="ECO:0000256" key="9">
    <source>
        <dbReference type="ARBA" id="ARBA00023235"/>
    </source>
</evidence>
<dbReference type="GO" id="GO:0005524">
    <property type="term" value="F:ATP binding"/>
    <property type="evidence" value="ECO:0007669"/>
    <property type="project" value="UniProtKB-KW"/>
</dbReference>
<feature type="region of interest" description="Disordered" evidence="13">
    <location>
        <begin position="1293"/>
        <end position="1351"/>
    </location>
</feature>
<dbReference type="GO" id="GO:0003677">
    <property type="term" value="F:DNA binding"/>
    <property type="evidence" value="ECO:0007669"/>
    <property type="project" value="UniProtKB-KW"/>
</dbReference>
<dbReference type="InterPro" id="IPR032284">
    <property type="entry name" value="RecQ_Zn-bd"/>
</dbReference>
<dbReference type="InterPro" id="IPR014001">
    <property type="entry name" value="Helicase_ATP-bd"/>
</dbReference>
<feature type="compositionally biased region" description="Low complexity" evidence="13">
    <location>
        <begin position="1126"/>
        <end position="1142"/>
    </location>
</feature>
<protein>
    <recommendedName>
        <fullName evidence="12">DNA 3'-5' helicase</fullName>
        <ecNumber evidence="12">5.6.2.4</ecNumber>
    </recommendedName>
</protein>
<dbReference type="InterPro" id="IPR002121">
    <property type="entry name" value="HRDC_dom"/>
</dbReference>
<dbReference type="GO" id="GO:0043138">
    <property type="term" value="F:3'-5' DNA helicase activity"/>
    <property type="evidence" value="ECO:0007669"/>
    <property type="project" value="UniProtKB-EC"/>
</dbReference>
<comment type="subcellular location">
    <subcellularLocation>
        <location evidence="2">Nucleus</location>
    </subcellularLocation>
</comment>
<gene>
    <name evidence="17" type="ORF">AC631_01567</name>
</gene>
<evidence type="ECO:0000259" key="14">
    <source>
        <dbReference type="PROSITE" id="PS50967"/>
    </source>
</evidence>
<feature type="compositionally biased region" description="Low complexity" evidence="13">
    <location>
        <begin position="1323"/>
        <end position="1333"/>
    </location>
</feature>
<dbReference type="OrthoDB" id="10261556at2759"/>
<dbReference type="PANTHER" id="PTHR13710:SF153">
    <property type="entry name" value="RECQ-LIKE DNA HELICASE BLM"/>
    <property type="match status" value="1"/>
</dbReference>
<dbReference type="SUPFAM" id="SSF47819">
    <property type="entry name" value="HRDC-like"/>
    <property type="match status" value="1"/>
</dbReference>
<feature type="domain" description="HRDC" evidence="14">
    <location>
        <begin position="1173"/>
        <end position="1256"/>
    </location>
</feature>
<evidence type="ECO:0000256" key="1">
    <source>
        <dbReference type="ARBA" id="ARBA00001947"/>
    </source>
</evidence>
<dbReference type="InterPro" id="IPR036390">
    <property type="entry name" value="WH_DNA-bd_sf"/>
</dbReference>
<dbReference type="GO" id="GO:0031422">
    <property type="term" value="C:RecQ family helicase-topoisomerase III complex"/>
    <property type="evidence" value="ECO:0007669"/>
    <property type="project" value="UniProtKB-ARBA"/>
</dbReference>
<comment type="catalytic activity">
    <reaction evidence="11">
        <text>Couples ATP hydrolysis with the unwinding of duplex DNA by translocating in the 3'-5' direction.</text>
        <dbReference type="EC" id="5.6.2.4"/>
    </reaction>
</comment>
<feature type="region of interest" description="Disordered" evidence="13">
    <location>
        <begin position="342"/>
        <end position="381"/>
    </location>
</feature>
<dbReference type="InterPro" id="IPR036388">
    <property type="entry name" value="WH-like_DNA-bd_sf"/>
</dbReference>
<dbReference type="SMART" id="SM00490">
    <property type="entry name" value="HELICc"/>
    <property type="match status" value="1"/>
</dbReference>
<comment type="similarity">
    <text evidence="3">Belongs to the helicase family. RecQ subfamily.</text>
</comment>
<dbReference type="GeneID" id="26838576"/>
<keyword evidence="18" id="KW-1185">Reference proteome</keyword>
<feature type="compositionally biased region" description="Polar residues" evidence="13">
    <location>
        <begin position="1339"/>
        <end position="1351"/>
    </location>
</feature>
<dbReference type="PROSITE" id="PS00690">
    <property type="entry name" value="DEAH_ATP_HELICASE"/>
    <property type="match status" value="1"/>
</dbReference>
<feature type="compositionally biased region" description="Basic and acidic residues" evidence="13">
    <location>
        <begin position="411"/>
        <end position="429"/>
    </location>
</feature>
<feature type="region of interest" description="Disordered" evidence="13">
    <location>
        <begin position="249"/>
        <end position="269"/>
    </location>
</feature>
<feature type="compositionally biased region" description="Polar residues" evidence="13">
    <location>
        <begin position="252"/>
        <end position="261"/>
    </location>
</feature>
<evidence type="ECO:0000259" key="15">
    <source>
        <dbReference type="PROSITE" id="PS51192"/>
    </source>
</evidence>